<proteinExistence type="predicted"/>
<dbReference type="RefSeq" id="WP_093072154.1">
    <property type="nucleotide sequence ID" value="NZ_FOGV01000004.1"/>
</dbReference>
<reference evidence="3" key="1">
    <citation type="submission" date="2016-10" db="EMBL/GenBank/DDBJ databases">
        <authorList>
            <person name="de Groot N.N."/>
        </authorList>
    </citation>
    <scope>NUCLEOTIDE SEQUENCE [LARGE SCALE GENOMIC DNA]</scope>
    <source>
        <strain evidence="3">10nlg</strain>
    </source>
</reference>
<dbReference type="AlphaFoldDB" id="A0A1H9RFF3"/>
<dbReference type="EMBL" id="FOGV01000004">
    <property type="protein sequence ID" value="SER71486.1"/>
    <property type="molecule type" value="Genomic_DNA"/>
</dbReference>
<evidence type="ECO:0000259" key="1">
    <source>
        <dbReference type="Pfam" id="PF07992"/>
    </source>
</evidence>
<gene>
    <name evidence="2" type="ORF">SAMN05444126_104130</name>
</gene>
<organism evidence="2 3">
    <name type="scientific">Salisediminibacterium halotolerans</name>
    <dbReference type="NCBI Taxonomy" id="517425"/>
    <lineage>
        <taxon>Bacteria</taxon>
        <taxon>Bacillati</taxon>
        <taxon>Bacillota</taxon>
        <taxon>Bacilli</taxon>
        <taxon>Bacillales</taxon>
        <taxon>Bacillaceae</taxon>
        <taxon>Salisediminibacterium</taxon>
    </lineage>
</organism>
<dbReference type="SUPFAM" id="SSF51905">
    <property type="entry name" value="FAD/NAD(P)-binding domain"/>
    <property type="match status" value="2"/>
</dbReference>
<accession>A0A1H9RFF3</accession>
<dbReference type="Pfam" id="PF07992">
    <property type="entry name" value="Pyr_redox_2"/>
    <property type="match status" value="1"/>
</dbReference>
<dbReference type="InterPro" id="IPR023753">
    <property type="entry name" value="FAD/NAD-binding_dom"/>
</dbReference>
<evidence type="ECO:0000313" key="2">
    <source>
        <dbReference type="EMBL" id="SER71486.1"/>
    </source>
</evidence>
<dbReference type="STRING" id="1464123.SAMN05444126_104130"/>
<dbReference type="GO" id="GO:0016491">
    <property type="term" value="F:oxidoreductase activity"/>
    <property type="evidence" value="ECO:0007669"/>
    <property type="project" value="InterPro"/>
</dbReference>
<keyword evidence="3" id="KW-1185">Reference proteome</keyword>
<name>A0A1H9RFF3_9BACI</name>
<evidence type="ECO:0000313" key="3">
    <source>
        <dbReference type="Proteomes" id="UP000199318"/>
    </source>
</evidence>
<dbReference type="InterPro" id="IPR036188">
    <property type="entry name" value="FAD/NAD-bd_sf"/>
</dbReference>
<comment type="caution">
    <text evidence="2">The sequence shown here is derived from an EMBL/GenBank/DDBJ whole genome shotgun (WGS) entry which is preliminary data.</text>
</comment>
<feature type="domain" description="FAD/NAD(P)-binding" evidence="1">
    <location>
        <begin position="3"/>
        <end position="296"/>
    </location>
</feature>
<dbReference type="InterPro" id="IPR052541">
    <property type="entry name" value="SQRD"/>
</dbReference>
<dbReference type="Gene3D" id="3.50.50.60">
    <property type="entry name" value="FAD/NAD(P)-binding domain"/>
    <property type="match status" value="2"/>
</dbReference>
<dbReference type="OrthoDB" id="9805710at2"/>
<sequence>MKQAVILGGGTAGTMMANHLNKKLDEKSWQLTVVDETNNHYYQPGFLFLPFGKYSEKDVMKKREKFLPKTIAYILAKIEKISPEKNEVYLSGGKVLTYDLLIIATGNDIAPELVKGIDNGWRENIFDFYTFDGAVSLRNKLKTFKGGKMVVHMTEMPIKCPVAPIEFALLADEFFHKQGIRDQVEIEYVTPLPKAFPKPSFAEKVHELYEQKNIRLVTGFALAEIDGTNNQMVGKDGSRLDYDLLVTVPPNKGSEVIARSGMGNARNYVAADPHTLQAKNYDNIFVVGDASDIPTSKAGSTAHFSAEILAENIEHWVNGKPMTAAFDGHANCYIESGFNKALLIDFNYDHDPMPGTFPLPKVGPFKLMEETTINHLGKMAFKQIYWRMLLKGIPMPTVPPNMKQSGKQMPDLQEK</sequence>
<protein>
    <submittedName>
        <fullName evidence="2">Sulfide:quinone oxidoreductase</fullName>
    </submittedName>
</protein>
<dbReference type="Proteomes" id="UP000199318">
    <property type="component" value="Unassembled WGS sequence"/>
</dbReference>
<dbReference type="PANTHER" id="PTHR43755">
    <property type="match status" value="1"/>
</dbReference>
<dbReference type="PANTHER" id="PTHR43755:SF1">
    <property type="entry name" value="FAD-DEPENDENT PYRIDINE NUCLEOTIDE-DISULPHIDE OXIDOREDUCTASE"/>
    <property type="match status" value="1"/>
</dbReference>